<evidence type="ECO:0000256" key="1">
    <source>
        <dbReference type="SAM" id="MobiDB-lite"/>
    </source>
</evidence>
<dbReference type="EMBL" id="FN649760">
    <property type="protein sequence ID" value="CBJ33212.1"/>
    <property type="molecule type" value="Genomic_DNA"/>
</dbReference>
<organism evidence="2 3">
    <name type="scientific">Ectocarpus siliculosus</name>
    <name type="common">Brown alga</name>
    <name type="synonym">Conferva siliculosa</name>
    <dbReference type="NCBI Taxonomy" id="2880"/>
    <lineage>
        <taxon>Eukaryota</taxon>
        <taxon>Sar</taxon>
        <taxon>Stramenopiles</taxon>
        <taxon>Ochrophyta</taxon>
        <taxon>PX clade</taxon>
        <taxon>Phaeophyceae</taxon>
        <taxon>Ectocarpales</taxon>
        <taxon>Ectocarpaceae</taxon>
        <taxon>Ectocarpus</taxon>
    </lineage>
</organism>
<feature type="compositionally biased region" description="Polar residues" evidence="1">
    <location>
        <begin position="835"/>
        <end position="845"/>
    </location>
</feature>
<feature type="compositionally biased region" description="Basic residues" evidence="1">
    <location>
        <begin position="271"/>
        <end position="285"/>
    </location>
</feature>
<feature type="region of interest" description="Disordered" evidence="1">
    <location>
        <begin position="533"/>
        <end position="567"/>
    </location>
</feature>
<feature type="region of interest" description="Disordered" evidence="1">
    <location>
        <begin position="735"/>
        <end position="754"/>
    </location>
</feature>
<dbReference type="InParanoid" id="D7G1A2"/>
<evidence type="ECO:0000313" key="2">
    <source>
        <dbReference type="EMBL" id="CBJ33212.1"/>
    </source>
</evidence>
<proteinExistence type="predicted"/>
<feature type="compositionally biased region" description="Basic and acidic residues" evidence="1">
    <location>
        <begin position="382"/>
        <end position="395"/>
    </location>
</feature>
<sequence>MYPKDRIRDKTQQMPPNLMTLFAHVMSRANEGGSRGSAAAHGWDEVLNAAASSSSSSPSSTTSSSSSSSSGTISPGPCCPMSAQDWRKAEAFSVHLQSLLAARDALCGSNGSSSSSSRGAGATTGGSGQSNGASSSSYYGPQSGAEGRCSPASSGPADGREPSPFPGGRKDSTPHANGRAKGGRAKAPAAPSGAAATPNNAAGTAWPQHVPGATPKESSSRGGGEEPSAPIKAVGRVAVSRRVNGGAEGAVASLAVSRAGPGAFETPAHSTSHHHHHLHNVHHHADRAGAAGVPGTVDSSGGGGGGGNNSLRGREHSPSRYPARLRSRRFPQLGGGGESPESQPPPHHHHRAGDAGADGLEGHQSQGGRRLSPRHSPPASVGREHGRGIPSDARRQHNAHGWVVTAGAEKRAAGAGGGGSGSGSGSRGEEEGGVFTHDGGRGHEGGGGRAGEGYGMRTRAAAPKGSYELGPAAVASSGPSSSPLPGACTPQITTGAVVSPVPMDFRPAPPPIMSAAAAAAAVAAVAAGRPSPRAEVAAPRPRQVLQGGGRSGGRAAPLPRSSVGGRNYTDNHVKQLGLIEAAVVASATARDRATYNLPRQGRTLTLTNVFKFIALRGAGAMYRLAMDKQVEAHTGRHSNFFDGKIDARIVGVIKKDIGDEAITKSRKFSKILLSLVAEGCTHPDCDWDHTSFTSEKIANLQARMEASTGTSALKFCADPAVFLAAAAAAAAAATPSGSSSARGGGGGSGCGSGSIPSSPLSGSAFAGGGASSAAAGGGSSSGSSGGGAHSKRRLDLGRDDDGGQTPSPRLKKLKRAARARVTTAGSAAADGGVESTPTAEGNSKSPPKEEDDMRAAEVLQGLKDIVGSQ</sequence>
<dbReference type="PANTHER" id="PTHR12460">
    <property type="entry name" value="CYCLIN-DEPENDENT KINASE INHIBITOR-RELATED PROTEIN"/>
    <property type="match status" value="1"/>
</dbReference>
<feature type="compositionally biased region" description="Low complexity" evidence="1">
    <location>
        <begin position="108"/>
        <end position="121"/>
    </location>
</feature>
<feature type="region of interest" description="Disordered" evidence="1">
    <location>
        <begin position="762"/>
        <end position="853"/>
    </location>
</feature>
<name>D7G1A2_ECTSI</name>
<keyword evidence="3" id="KW-1185">Reference proteome</keyword>
<protein>
    <submittedName>
        <fullName evidence="2">Uncharacterized protein</fullName>
    </submittedName>
</protein>
<reference evidence="2 3" key="1">
    <citation type="journal article" date="2010" name="Nature">
        <title>The Ectocarpus genome and the independent evolution of multicellularity in brown algae.</title>
        <authorList>
            <person name="Cock J.M."/>
            <person name="Sterck L."/>
            <person name="Rouze P."/>
            <person name="Scornet D."/>
            <person name="Allen A.E."/>
            <person name="Amoutzias G."/>
            <person name="Anthouard V."/>
            <person name="Artiguenave F."/>
            <person name="Aury J.M."/>
            <person name="Badger J.H."/>
            <person name="Beszteri B."/>
            <person name="Billiau K."/>
            <person name="Bonnet E."/>
            <person name="Bothwell J.H."/>
            <person name="Bowler C."/>
            <person name="Boyen C."/>
            <person name="Brownlee C."/>
            <person name="Carrano C.J."/>
            <person name="Charrier B."/>
            <person name="Cho G.Y."/>
            <person name="Coelho S.M."/>
            <person name="Collen J."/>
            <person name="Corre E."/>
            <person name="Da Silva C."/>
            <person name="Delage L."/>
            <person name="Delaroque N."/>
            <person name="Dittami S.M."/>
            <person name="Doulbeau S."/>
            <person name="Elias M."/>
            <person name="Farnham G."/>
            <person name="Gachon C.M."/>
            <person name="Gschloessl B."/>
            <person name="Heesch S."/>
            <person name="Jabbari K."/>
            <person name="Jubin C."/>
            <person name="Kawai H."/>
            <person name="Kimura K."/>
            <person name="Kloareg B."/>
            <person name="Kupper F.C."/>
            <person name="Lang D."/>
            <person name="Le Bail A."/>
            <person name="Leblanc C."/>
            <person name="Lerouge P."/>
            <person name="Lohr M."/>
            <person name="Lopez P.J."/>
            <person name="Martens C."/>
            <person name="Maumus F."/>
            <person name="Michel G."/>
            <person name="Miranda-Saavedra D."/>
            <person name="Morales J."/>
            <person name="Moreau H."/>
            <person name="Motomura T."/>
            <person name="Nagasato C."/>
            <person name="Napoli C.A."/>
            <person name="Nelson D.R."/>
            <person name="Nyvall-Collen P."/>
            <person name="Peters A.F."/>
            <person name="Pommier C."/>
            <person name="Potin P."/>
            <person name="Poulain J."/>
            <person name="Quesneville H."/>
            <person name="Read B."/>
            <person name="Rensing S.A."/>
            <person name="Ritter A."/>
            <person name="Rousvoal S."/>
            <person name="Samanta M."/>
            <person name="Samson G."/>
            <person name="Schroeder D.C."/>
            <person name="Segurens B."/>
            <person name="Strittmatter M."/>
            <person name="Tonon T."/>
            <person name="Tregear J.W."/>
            <person name="Valentin K."/>
            <person name="von Dassow P."/>
            <person name="Yamagishi T."/>
            <person name="Van de Peer Y."/>
            <person name="Wincker P."/>
        </authorList>
    </citation>
    <scope>NUCLEOTIDE SEQUENCE [LARGE SCALE GENOMIC DNA]</scope>
    <source>
        <strain evidence="3">Ec32 / CCAP1310/4</strain>
    </source>
</reference>
<dbReference type="AlphaFoldDB" id="D7G1A2"/>
<feature type="compositionally biased region" description="Low complexity" evidence="1">
    <location>
        <begin position="185"/>
        <end position="205"/>
    </location>
</feature>
<feature type="region of interest" description="Disordered" evidence="1">
    <location>
        <begin position="262"/>
        <end position="456"/>
    </location>
</feature>
<feature type="region of interest" description="Disordered" evidence="1">
    <location>
        <begin position="107"/>
        <end position="233"/>
    </location>
</feature>
<dbReference type="Proteomes" id="UP000002630">
    <property type="component" value="Unassembled WGS sequence"/>
</dbReference>
<feature type="compositionally biased region" description="Basic residues" evidence="1">
    <location>
        <begin position="809"/>
        <end position="818"/>
    </location>
</feature>
<feature type="compositionally biased region" description="Low complexity" evidence="1">
    <location>
        <begin position="52"/>
        <end position="76"/>
    </location>
</feature>
<accession>D7G1A2</accession>
<feature type="compositionally biased region" description="Gly residues" evidence="1">
    <location>
        <begin position="742"/>
        <end position="752"/>
    </location>
</feature>
<feature type="compositionally biased region" description="Low complexity" evidence="1">
    <location>
        <begin position="819"/>
        <end position="829"/>
    </location>
</feature>
<feature type="compositionally biased region" description="Gly residues" evidence="1">
    <location>
        <begin position="765"/>
        <end position="788"/>
    </location>
</feature>
<feature type="compositionally biased region" description="Gly residues" evidence="1">
    <location>
        <begin position="414"/>
        <end position="426"/>
    </location>
</feature>
<feature type="region of interest" description="Disordered" evidence="1">
    <location>
        <begin position="49"/>
        <end position="82"/>
    </location>
</feature>
<feature type="compositionally biased region" description="Low complexity" evidence="1">
    <location>
        <begin position="130"/>
        <end position="140"/>
    </location>
</feature>
<dbReference type="PANTHER" id="PTHR12460:SF38">
    <property type="entry name" value="KINETOPLAST-ASSOCIATED PROTEIN-LIKE PROTEIN"/>
    <property type="match status" value="1"/>
</dbReference>
<evidence type="ECO:0000313" key="3">
    <source>
        <dbReference type="Proteomes" id="UP000002630"/>
    </source>
</evidence>
<gene>
    <name evidence="2" type="ORF">Esi_0444_0005</name>
</gene>
<dbReference type="OrthoDB" id="10406058at2759"/>